<dbReference type="CDD" id="cd05787">
    <property type="entry name" value="LbH_eIF2B_epsilon"/>
    <property type="match status" value="1"/>
</dbReference>
<dbReference type="PROSITE" id="PS51363">
    <property type="entry name" value="W2"/>
    <property type="match status" value="1"/>
</dbReference>
<evidence type="ECO:0000256" key="7">
    <source>
        <dbReference type="ARBA" id="ARBA00031190"/>
    </source>
</evidence>
<feature type="region of interest" description="Disordered" evidence="11">
    <location>
        <begin position="664"/>
        <end position="702"/>
    </location>
</feature>
<dbReference type="Gene3D" id="2.160.10.10">
    <property type="entry name" value="Hexapeptide repeat proteins"/>
    <property type="match status" value="2"/>
</dbReference>
<dbReference type="InterPro" id="IPR035543">
    <property type="entry name" value="eIF-2B_epsilon_N"/>
</dbReference>
<evidence type="ECO:0000256" key="10">
    <source>
        <dbReference type="ARBA" id="ARBA00046432"/>
    </source>
</evidence>
<dbReference type="InterPro" id="IPR056764">
    <property type="entry name" value="LbH_EIF2B3/5"/>
</dbReference>
<dbReference type="Gene3D" id="1.25.40.180">
    <property type="match status" value="1"/>
</dbReference>
<dbReference type="InterPro" id="IPR016024">
    <property type="entry name" value="ARM-type_fold"/>
</dbReference>
<comment type="subunit">
    <text evidence="10">Component of the translation initiation factor 2B (eIF2B) complex which is a heterodecamer of two sets of five different subunits: alpha, beta, gamma, delta and epsilon. Subunits alpha, beta and delta comprise a regulatory subcomplex and subunits epsilon and gamma comprise a catalytic subcomplex. Within the complex, the hexameric regulatory complex resides at the center, with the two heterodimeric catalytic subcomplexes bound on opposite sides.</text>
</comment>
<dbReference type="CDD" id="cd11558">
    <property type="entry name" value="W2_eIF2B_epsilon"/>
    <property type="match status" value="1"/>
</dbReference>
<dbReference type="CDD" id="cd04197">
    <property type="entry name" value="eIF-2B_epsilon_N"/>
    <property type="match status" value="1"/>
</dbReference>
<dbReference type="SUPFAM" id="SSF48371">
    <property type="entry name" value="ARM repeat"/>
    <property type="match status" value="1"/>
</dbReference>
<dbReference type="GO" id="GO:0003743">
    <property type="term" value="F:translation initiation factor activity"/>
    <property type="evidence" value="ECO:0007669"/>
    <property type="project" value="UniProtKB-KW"/>
</dbReference>
<keyword evidence="14" id="KW-1185">Reference proteome</keyword>
<dbReference type="EMBL" id="JAVRRR010000120">
    <property type="protein sequence ID" value="KAK5145898.1"/>
    <property type="molecule type" value="Genomic_DNA"/>
</dbReference>
<feature type="compositionally biased region" description="Basic and acidic residues" evidence="11">
    <location>
        <begin position="666"/>
        <end position="676"/>
    </location>
</feature>
<reference evidence="13 14" key="1">
    <citation type="submission" date="2023-08" db="EMBL/GenBank/DDBJ databases">
        <title>Black Yeasts Isolated from many extreme environments.</title>
        <authorList>
            <person name="Coleine C."/>
            <person name="Stajich J.E."/>
            <person name="Selbmann L."/>
        </authorList>
    </citation>
    <scope>NUCLEOTIDE SEQUENCE [LARGE SCALE GENOMIC DNA]</scope>
    <source>
        <strain evidence="13 14">CCFEE 5386</strain>
    </source>
</reference>
<evidence type="ECO:0000256" key="5">
    <source>
        <dbReference type="ARBA" id="ARBA00022540"/>
    </source>
</evidence>
<feature type="compositionally biased region" description="Acidic residues" evidence="11">
    <location>
        <begin position="684"/>
        <end position="702"/>
    </location>
</feature>
<dbReference type="InterPro" id="IPR044123">
    <property type="entry name" value="W2_eIF2B_epsilon"/>
</dbReference>
<gene>
    <name evidence="13" type="primary">GCD6</name>
    <name evidence="13" type="ORF">LTR32_002433</name>
</gene>
<dbReference type="Gene3D" id="3.90.550.10">
    <property type="entry name" value="Spore Coat Polysaccharide Biosynthesis Protein SpsA, Chain A"/>
    <property type="match status" value="1"/>
</dbReference>
<accession>A0ABR0LAG9</accession>
<feature type="region of interest" description="Disordered" evidence="11">
    <location>
        <begin position="473"/>
        <end position="525"/>
    </location>
</feature>
<dbReference type="InterPro" id="IPR005835">
    <property type="entry name" value="NTP_transferase_dom"/>
</dbReference>
<dbReference type="Pfam" id="PF02020">
    <property type="entry name" value="W2"/>
    <property type="match status" value="1"/>
</dbReference>
<keyword evidence="4" id="KW-0963">Cytoplasm</keyword>
<keyword evidence="5 13" id="KW-0396">Initiation factor</keyword>
<dbReference type="InterPro" id="IPR003307">
    <property type="entry name" value="W2_domain"/>
</dbReference>
<evidence type="ECO:0000259" key="12">
    <source>
        <dbReference type="PROSITE" id="PS51363"/>
    </source>
</evidence>
<evidence type="ECO:0000256" key="8">
    <source>
        <dbReference type="ARBA" id="ARBA00044144"/>
    </source>
</evidence>
<dbReference type="Pfam" id="PF25084">
    <property type="entry name" value="LbH_EIF2B"/>
    <property type="match status" value="1"/>
</dbReference>
<comment type="caution">
    <text evidence="13">The sequence shown here is derived from an EMBL/GenBank/DDBJ whole genome shotgun (WGS) entry which is preliminary data.</text>
</comment>
<feature type="compositionally biased region" description="Acidic residues" evidence="11">
    <location>
        <begin position="480"/>
        <end position="495"/>
    </location>
</feature>
<organism evidence="13 14">
    <name type="scientific">Rachicladosporium monterosium</name>
    <dbReference type="NCBI Taxonomy" id="1507873"/>
    <lineage>
        <taxon>Eukaryota</taxon>
        <taxon>Fungi</taxon>
        <taxon>Dikarya</taxon>
        <taxon>Ascomycota</taxon>
        <taxon>Pezizomycotina</taxon>
        <taxon>Dothideomycetes</taxon>
        <taxon>Dothideomycetidae</taxon>
        <taxon>Cladosporiales</taxon>
        <taxon>Cladosporiaceae</taxon>
        <taxon>Rachicladosporium</taxon>
    </lineage>
</organism>
<evidence type="ECO:0000313" key="13">
    <source>
        <dbReference type="EMBL" id="KAK5145898.1"/>
    </source>
</evidence>
<evidence type="ECO:0000256" key="2">
    <source>
        <dbReference type="ARBA" id="ARBA00007878"/>
    </source>
</evidence>
<feature type="domain" description="W2" evidence="12">
    <location>
        <begin position="521"/>
        <end position="691"/>
    </location>
</feature>
<dbReference type="InterPro" id="IPR051956">
    <property type="entry name" value="eIF2B_epsilon"/>
</dbReference>
<dbReference type="InterPro" id="IPR029044">
    <property type="entry name" value="Nucleotide-diphossugar_trans"/>
</dbReference>
<evidence type="ECO:0000256" key="9">
    <source>
        <dbReference type="ARBA" id="ARBA00044345"/>
    </source>
</evidence>
<evidence type="ECO:0000256" key="6">
    <source>
        <dbReference type="ARBA" id="ARBA00030179"/>
    </source>
</evidence>
<dbReference type="Proteomes" id="UP001308179">
    <property type="component" value="Unassembled WGS sequence"/>
</dbReference>
<dbReference type="PANTHER" id="PTHR45887:SF1">
    <property type="entry name" value="TRANSLATION INITIATION FACTOR EIF-2B SUBUNIT EPSILON"/>
    <property type="match status" value="1"/>
</dbReference>
<keyword evidence="5 13" id="KW-0648">Protein biosynthesis</keyword>
<sequence>MAPKARKTGEPLEAEETLQAVIIADSYEDRFLPFTLERPRCLLTLANMPLIEYTCEWLASVGVEEVFVCSGNHTDQVETYLNNSRWTKDTSPFSLEVVRSTSTSVGDAMRDLDQKGLMKGDFICVYGDVIANIPFDAALKAHRARREKSKNAIMTMVLREAGDYHRTKDQHHRRCFVIDPETDRCIHYEQVRPRTSPRLNIPEEVLKDHVEIDMREDLIDCGIDIYTPDALAQWSDSFDWKLPRQDFVHGVLQDFETFGRTIHTHIVNEGYAARVNTLRAFDAATKDVVSRWAFPYCPDTNILGDQSYQLQKGNVYKEDGVVLARSSTVSHRGVLGKATSIGEGSVITNSIIGRRCVIGRRVRIENAYIWDDARVGDDTVIETAVIANEASVGKKCHVKRGALVSYGVRLADGVTVEENTRITRFKRKRGYDNDEVCQGVTDPDVVGEGGEGFRLELDEDEEDMYEAMLAGTQEMNTTVDGDDISDFDSGDEEDEYAHSREPTSRSGSFTSIASDESGETKRDHAKFHREASDSIFDGLQREQDPDHIQLELQAQRLTENAEDNQIRRAVAVAFSRRIANLIEGGRTAKEAVATAILPNQRLIKACVKEAGEQAEFMLFLQTDLVHRAQGSKVLLHVAFVLAGEDMVDGDGLEQWWEDPRSVATEELEKVRAETKPVVDQMAGESEDDEDEGEEEEEESDDE</sequence>
<dbReference type="PANTHER" id="PTHR45887">
    <property type="entry name" value="TRANSLATION INITIATION FACTOR EIF-2B SUBUNIT EPSILON"/>
    <property type="match status" value="1"/>
</dbReference>
<evidence type="ECO:0000256" key="4">
    <source>
        <dbReference type="ARBA" id="ARBA00022490"/>
    </source>
</evidence>
<comment type="similarity">
    <text evidence="2">Belongs to the eIF-2B gamma/epsilon subunits family.</text>
</comment>
<comment type="subcellular location">
    <subcellularLocation>
        <location evidence="1">Cytoplasm</location>
        <location evidence="1">Cytosol</location>
    </subcellularLocation>
</comment>
<evidence type="ECO:0000256" key="1">
    <source>
        <dbReference type="ARBA" id="ARBA00004514"/>
    </source>
</evidence>
<feature type="compositionally biased region" description="Polar residues" evidence="11">
    <location>
        <begin position="504"/>
        <end position="514"/>
    </location>
</feature>
<evidence type="ECO:0000256" key="11">
    <source>
        <dbReference type="SAM" id="MobiDB-lite"/>
    </source>
</evidence>
<evidence type="ECO:0000256" key="3">
    <source>
        <dbReference type="ARBA" id="ARBA00018601"/>
    </source>
</evidence>
<name>A0ABR0LAG9_9PEZI</name>
<dbReference type="SUPFAM" id="SSF53448">
    <property type="entry name" value="Nucleotide-diphospho-sugar transferases"/>
    <property type="match status" value="1"/>
</dbReference>
<protein>
    <recommendedName>
        <fullName evidence="3">Mannose-1-phosphate guanyltransferase</fullName>
    </recommendedName>
    <alternativeName>
        <fullName evidence="7">GDP-mannose pyrophosphorylase</fullName>
    </alternativeName>
    <alternativeName>
        <fullName evidence="6">GTP-mannose-1-phosphate guanylyltransferase</fullName>
    </alternativeName>
    <alternativeName>
        <fullName evidence="8">Translation initiation factor eIF2B subunit epsilon</fullName>
    </alternativeName>
    <alternativeName>
        <fullName evidence="9">eIF2B GDP-GTP exchange factor subunit epsilon</fullName>
    </alternativeName>
</protein>
<proteinExistence type="inferred from homology"/>
<dbReference type="Pfam" id="PF00483">
    <property type="entry name" value="NTP_transferase"/>
    <property type="match status" value="1"/>
</dbReference>
<evidence type="ECO:0000313" key="14">
    <source>
        <dbReference type="Proteomes" id="UP001308179"/>
    </source>
</evidence>